<reference evidence="1 2" key="1">
    <citation type="submission" date="2016-12" db="EMBL/GenBank/DDBJ databases">
        <title>Complete genome sequence of Clostridium kluyveri JZZ isolated from the pit mud of a Chinese flavor liquor-making factory.</title>
        <authorList>
            <person name="Wang Y."/>
        </authorList>
    </citation>
    <scope>NUCLEOTIDE SEQUENCE [LARGE SCALE GENOMIC DNA]</scope>
    <source>
        <strain evidence="1 2">JZZ</strain>
        <plasmid evidence="2">Plasmid unnamed</plasmid>
    </source>
</reference>
<keyword evidence="1" id="KW-0614">Plasmid</keyword>
<dbReference type="EMBL" id="CP018336">
    <property type="protein sequence ID" value="APM41375.1"/>
    <property type="molecule type" value="Genomic_DNA"/>
</dbReference>
<geneLocation type="plasmid" evidence="1">
    <name>unnamed</name>
</geneLocation>
<evidence type="ECO:0000313" key="1">
    <source>
        <dbReference type="EMBL" id="APM41375.1"/>
    </source>
</evidence>
<name>A0A1L5FEF4_CLOKL</name>
<sequence length="111" mass="12722">MECKDINHECTDEIVCPFCGQEFTDSWEYGDDEALGLIECDECGKSFYASREVSITYSTRKANYGTCKNCKDENVVIESYHSSIGRYSGLCVKCGRAEKQRLRKKYIDSIR</sequence>
<protein>
    <submittedName>
        <fullName evidence="1">Uncharacterized protein</fullName>
    </submittedName>
</protein>
<dbReference type="OrthoDB" id="1958026at2"/>
<dbReference type="AlphaFoldDB" id="A0A1L5FEF4"/>
<organism evidence="1 2">
    <name type="scientific">Clostridium kluyveri</name>
    <dbReference type="NCBI Taxonomy" id="1534"/>
    <lineage>
        <taxon>Bacteria</taxon>
        <taxon>Bacillati</taxon>
        <taxon>Bacillota</taxon>
        <taxon>Clostridia</taxon>
        <taxon>Eubacteriales</taxon>
        <taxon>Clostridiaceae</taxon>
        <taxon>Clostridium</taxon>
    </lineage>
</organism>
<gene>
    <name evidence="1" type="ORF">BS101_21955</name>
</gene>
<accession>A0A1L5FEF4</accession>
<dbReference type="RefSeq" id="WP_073541536.1">
    <property type="nucleotide sequence ID" value="NZ_CP018336.1"/>
</dbReference>
<dbReference type="Proteomes" id="UP000184604">
    <property type="component" value="Plasmid unnamed"/>
</dbReference>
<proteinExistence type="predicted"/>
<evidence type="ECO:0000313" key="2">
    <source>
        <dbReference type="Proteomes" id="UP000184604"/>
    </source>
</evidence>